<keyword evidence="2" id="KW-1185">Reference proteome</keyword>
<reference evidence="2" key="1">
    <citation type="journal article" date="2019" name="Int. J. Syst. Evol. Microbiol.">
        <title>The Global Catalogue of Microorganisms (GCM) 10K type strain sequencing project: providing services to taxonomists for standard genome sequencing and annotation.</title>
        <authorList>
            <consortium name="The Broad Institute Genomics Platform"/>
            <consortium name="The Broad Institute Genome Sequencing Center for Infectious Disease"/>
            <person name="Wu L."/>
            <person name="Ma J."/>
        </authorList>
    </citation>
    <scope>NUCLEOTIDE SEQUENCE [LARGE SCALE GENOMIC DNA]</scope>
    <source>
        <strain evidence="2">JCM 15974</strain>
    </source>
</reference>
<proteinExistence type="predicted"/>
<evidence type="ECO:0008006" key="3">
    <source>
        <dbReference type="Google" id="ProtNLM"/>
    </source>
</evidence>
<comment type="caution">
    <text evidence="1">The sequence shown here is derived from an EMBL/GenBank/DDBJ whole genome shotgun (WGS) entry which is preliminary data.</text>
</comment>
<dbReference type="Proteomes" id="UP001501758">
    <property type="component" value="Unassembled WGS sequence"/>
</dbReference>
<sequence>MKIINSDTNDFEKTTTQFKFQKIVVDIKDELISYKIASPLLKQNNYRIKAQNGILNISVMIDDVVSKPDGKNAIKKKLFEVFLVIPKSNFNQVTSINFLNNTLLFTIKKDIDFNINYDYTKRKQEILNT</sequence>
<accession>A0ABP3U491</accession>
<gene>
    <name evidence="1" type="ORF">GCM10009430_22520</name>
</gene>
<evidence type="ECO:0000313" key="1">
    <source>
        <dbReference type="EMBL" id="GAA0721348.1"/>
    </source>
</evidence>
<protein>
    <recommendedName>
        <fullName evidence="3">Hsp20/alpha crystallin family protein</fullName>
    </recommendedName>
</protein>
<name>A0ABP3U491_9FLAO</name>
<evidence type="ECO:0000313" key="2">
    <source>
        <dbReference type="Proteomes" id="UP001501758"/>
    </source>
</evidence>
<dbReference type="EMBL" id="BAAAGE010000002">
    <property type="protein sequence ID" value="GAA0721348.1"/>
    <property type="molecule type" value="Genomic_DNA"/>
</dbReference>
<organism evidence="1 2">
    <name type="scientific">Aquimarina litoralis</name>
    <dbReference type="NCBI Taxonomy" id="584605"/>
    <lineage>
        <taxon>Bacteria</taxon>
        <taxon>Pseudomonadati</taxon>
        <taxon>Bacteroidota</taxon>
        <taxon>Flavobacteriia</taxon>
        <taxon>Flavobacteriales</taxon>
        <taxon>Flavobacteriaceae</taxon>
        <taxon>Aquimarina</taxon>
    </lineage>
</organism>
<dbReference type="RefSeq" id="WP_343912410.1">
    <property type="nucleotide sequence ID" value="NZ_BAAAGE010000002.1"/>
</dbReference>